<name>A0ABM9HCI4_9BACT</name>
<keyword evidence="2" id="KW-1185">Reference proteome</keyword>
<evidence type="ECO:0000313" key="1">
    <source>
        <dbReference type="EMBL" id="CAI2717769.1"/>
    </source>
</evidence>
<gene>
    <name evidence="1" type="ORF">NSPWAT_0910</name>
</gene>
<organism evidence="1 2">
    <name type="scientific">Nitrospina watsonii</name>
    <dbReference type="NCBI Taxonomy" id="1323948"/>
    <lineage>
        <taxon>Bacteria</taxon>
        <taxon>Pseudomonadati</taxon>
        <taxon>Nitrospinota/Tectimicrobiota group</taxon>
        <taxon>Nitrospinota</taxon>
        <taxon>Nitrospinia</taxon>
        <taxon>Nitrospinales</taxon>
        <taxon>Nitrospinaceae</taxon>
        <taxon>Nitrospina</taxon>
    </lineage>
</organism>
<evidence type="ECO:0000313" key="2">
    <source>
        <dbReference type="Proteomes" id="UP001157733"/>
    </source>
</evidence>
<reference evidence="1 2" key="1">
    <citation type="submission" date="2022-09" db="EMBL/GenBank/DDBJ databases">
        <authorList>
            <person name="Kop L."/>
        </authorList>
    </citation>
    <scope>NUCLEOTIDE SEQUENCE [LARGE SCALE GENOMIC DNA]</scope>
    <source>
        <strain evidence="1 2">347</strain>
    </source>
</reference>
<protein>
    <submittedName>
        <fullName evidence="1">Uncharacterized protein</fullName>
    </submittedName>
</protein>
<accession>A0ABM9HCI4</accession>
<dbReference type="RefSeq" id="WP_282010688.1">
    <property type="nucleotide sequence ID" value="NZ_OX336137.1"/>
</dbReference>
<dbReference type="Proteomes" id="UP001157733">
    <property type="component" value="Chromosome"/>
</dbReference>
<proteinExistence type="predicted"/>
<dbReference type="EMBL" id="OX336137">
    <property type="protein sequence ID" value="CAI2717769.1"/>
    <property type="molecule type" value="Genomic_DNA"/>
</dbReference>
<sequence length="97" mass="10374">MKVDVAAEVADFLQALGKADVTVDAADLDNSSCVSQMPELRVTYNPPLNRNRYSHFEAGGITLHVSTFLSTGDRVSVSVSGDGPLKKIKVSGIHLIM</sequence>